<dbReference type="Proteomes" id="UP000827872">
    <property type="component" value="Linkage Group LG15"/>
</dbReference>
<proteinExistence type="predicted"/>
<evidence type="ECO:0000313" key="1">
    <source>
        <dbReference type="EMBL" id="KAH7996361.1"/>
    </source>
</evidence>
<gene>
    <name evidence="1" type="ORF">K3G42_004912</name>
</gene>
<dbReference type="EMBL" id="CM037628">
    <property type="protein sequence ID" value="KAH7996361.1"/>
    <property type="molecule type" value="Genomic_DNA"/>
</dbReference>
<organism evidence="1 2">
    <name type="scientific">Sphaerodactylus townsendi</name>
    <dbReference type="NCBI Taxonomy" id="933632"/>
    <lineage>
        <taxon>Eukaryota</taxon>
        <taxon>Metazoa</taxon>
        <taxon>Chordata</taxon>
        <taxon>Craniata</taxon>
        <taxon>Vertebrata</taxon>
        <taxon>Euteleostomi</taxon>
        <taxon>Lepidosauria</taxon>
        <taxon>Squamata</taxon>
        <taxon>Bifurcata</taxon>
        <taxon>Gekkota</taxon>
        <taxon>Sphaerodactylidae</taxon>
        <taxon>Sphaerodactylus</taxon>
    </lineage>
</organism>
<protein>
    <submittedName>
        <fullName evidence="1">Uncharacterized protein</fullName>
    </submittedName>
</protein>
<keyword evidence="2" id="KW-1185">Reference proteome</keyword>
<comment type="caution">
    <text evidence="1">The sequence shown here is derived from an EMBL/GenBank/DDBJ whole genome shotgun (WGS) entry which is preliminary data.</text>
</comment>
<evidence type="ECO:0000313" key="2">
    <source>
        <dbReference type="Proteomes" id="UP000827872"/>
    </source>
</evidence>
<reference evidence="1" key="1">
    <citation type="submission" date="2021-08" db="EMBL/GenBank/DDBJ databases">
        <title>The first chromosome-level gecko genome reveals the dynamic sex chromosomes of Neotropical dwarf geckos (Sphaerodactylidae: Sphaerodactylus).</title>
        <authorList>
            <person name="Pinto B.J."/>
            <person name="Keating S.E."/>
            <person name="Gamble T."/>
        </authorList>
    </citation>
    <scope>NUCLEOTIDE SEQUENCE</scope>
    <source>
        <strain evidence="1">TG3544</strain>
    </source>
</reference>
<name>A0ACB8EUQ7_9SAUR</name>
<sequence length="369" mass="41371">MIIHFCDVTIGVYDLFMLSSKRRLGAWGPGGHMHISLGQRRMSGSQYQTRSLTRFQPSGFMGKGDSAKGLFSREMGPLQRQLRLGEYDLLKFAPMLESEFLQVSKRGEVIDVHNLVETMTVAVACTNLLQETPDVLLLARPVFPSEEHLPPLKNLLCQYPPPKALELTRLLPLHFVKITIHNQRKRQLRFKLASGRAFYLQLCSQPDQQEDLFELWVKVVDLLHAPSEQRSKIQDMTRDPKEAAAQRPESPSFINLTDTVSIQTVYSFSKAPSPMPEDTTSRRSLSVSLTSQHSTKGPHVSPIIIQEKTSESGSFPPSDDTGSQEALEGAPDHQHLSPIEEVDYESSPRSSRYLRSSCGVEGLGFTLKP</sequence>
<accession>A0ACB8EUQ7</accession>